<feature type="active site" description="Nucleophile" evidence="4">
    <location>
        <position position="369"/>
    </location>
</feature>
<evidence type="ECO:0000259" key="6">
    <source>
        <dbReference type="Pfam" id="PF07685"/>
    </source>
</evidence>
<evidence type="ECO:0000256" key="4">
    <source>
        <dbReference type="HAMAP-Rule" id="MF_00028"/>
    </source>
</evidence>
<dbReference type="InterPro" id="IPR027417">
    <property type="entry name" value="P-loop_NTPase"/>
</dbReference>
<dbReference type="PANTHER" id="PTHR21343">
    <property type="entry name" value="DETHIOBIOTIN SYNTHETASE"/>
    <property type="match status" value="1"/>
</dbReference>
<dbReference type="PANTHER" id="PTHR21343:SF1">
    <property type="entry name" value="COBYRIC ACID SYNTHASE"/>
    <property type="match status" value="1"/>
</dbReference>
<dbReference type="Gene3D" id="3.40.50.300">
    <property type="entry name" value="P-loop containing nucleotide triphosphate hydrolases"/>
    <property type="match status" value="1"/>
</dbReference>
<dbReference type="InterPro" id="IPR004459">
    <property type="entry name" value="CobQ_synth"/>
</dbReference>
<keyword evidence="3 4" id="KW-0315">Glutamine amidotransferase</keyword>
<name>B8DRG4_NITV9</name>
<dbReference type="HOGENOM" id="CLU_019250_2_2_7"/>
<dbReference type="InterPro" id="IPR029062">
    <property type="entry name" value="Class_I_gatase-like"/>
</dbReference>
<sequence>MTSDTRTESRLRAPRTPALMVQGTCSNAGKSILAAAFCRIFLQDGLRVAPFKAQNMALNSCVTPDGLEMGRAQAVQAAACRLDPDVRMNPVLLKPCSDVGSQVIVMGRPVGVMRVRQYVDYKPQARDAAFAAYDSLAAEHDVMVIEGAGSPAEINLKAHDIVNMAMARHAGARVLLVGDIDRGGVFAALVGTMELLEGWERDHVAGYLLNKFRGDASLLDPALDFMKQRTGRPVLGVVPYLRDLGLPEEDSVTFKDGLPGLRGGAPAEVGADVPGSGLGPVLDIVLVDLPHISNFTDVDALRGEPDVRLRVARTPAELAAPDGRMPDAVILPGSKNTTGDLRTLRATGMADALASLARDPDGPMVAGICAGLQMLGLCVADPLGLEGGGSEQGLGLLPVRTELAAEKTLRRTAGVHPRSGLPVAGYEIRHGVTVAEGSDGDGLDSVDAGGGGCAGGDAAFPFLLREDGGPLGWGAHGGRVWGTSLHGVFDADGFRRHFLDGLRMRRGMAPLGRVMAPYSLDPALDRLADAVRAAVDMDAIYDMLNLRLGRM</sequence>
<comment type="function">
    <text evidence="4">Catalyzes amidations at positions B, D, E, and G on adenosylcobyrinic A,C-diamide. NH(2) groups are provided by glutamine, and one molecule of ATP is hydrogenolyzed for each amidation.</text>
</comment>
<dbReference type="SUPFAM" id="SSF52540">
    <property type="entry name" value="P-loop containing nucleoside triphosphate hydrolases"/>
    <property type="match status" value="1"/>
</dbReference>
<organism evidence="7">
    <name type="scientific">Nitratidesulfovibrio vulgaris (strain DSM 19637 / Miyazaki F)</name>
    <name type="common">Desulfovibrio vulgaris</name>
    <dbReference type="NCBI Taxonomy" id="883"/>
    <lineage>
        <taxon>Bacteria</taxon>
        <taxon>Pseudomonadati</taxon>
        <taxon>Thermodesulfobacteriota</taxon>
        <taxon>Desulfovibrionia</taxon>
        <taxon>Desulfovibrionales</taxon>
        <taxon>Desulfovibrionaceae</taxon>
        <taxon>Nitratidesulfovibrio</taxon>
    </lineage>
</organism>
<gene>
    <name evidence="4" type="primary">cobQ</name>
    <name evidence="7" type="ordered locus">DvMF_2864</name>
</gene>
<dbReference type="GO" id="GO:0009236">
    <property type="term" value="P:cobalamin biosynthetic process"/>
    <property type="evidence" value="ECO:0007669"/>
    <property type="project" value="UniProtKB-UniRule"/>
</dbReference>
<dbReference type="Gene3D" id="3.40.50.880">
    <property type="match status" value="1"/>
</dbReference>
<comment type="pathway">
    <text evidence="1 4">Cofactor biosynthesis; adenosylcobalamin biosynthesis.</text>
</comment>
<protein>
    <recommendedName>
        <fullName evidence="4">Cobyric acid synthase</fullName>
    </recommendedName>
</protein>
<accession>B8DRG4</accession>
<keyword evidence="2 4" id="KW-0169">Cobalamin biosynthesis</keyword>
<comment type="similarity">
    <text evidence="4">Belongs to the CobB/CobQ family. CobQ subfamily.</text>
</comment>
<dbReference type="STRING" id="883.DvMF_2864"/>
<dbReference type="Pfam" id="PF07685">
    <property type="entry name" value="GATase_3"/>
    <property type="match status" value="1"/>
</dbReference>
<dbReference type="InterPro" id="IPR002586">
    <property type="entry name" value="CobQ/CobB/MinD/ParA_Nub-bd_dom"/>
</dbReference>
<feature type="domain" description="CobQ/CobB/MinD/ParA nucleotide binding" evidence="5">
    <location>
        <begin position="19"/>
        <end position="244"/>
    </location>
</feature>
<dbReference type="GO" id="GO:0003824">
    <property type="term" value="F:catalytic activity"/>
    <property type="evidence" value="ECO:0007669"/>
    <property type="project" value="InterPro"/>
</dbReference>
<evidence type="ECO:0000256" key="3">
    <source>
        <dbReference type="ARBA" id="ARBA00022962"/>
    </source>
</evidence>
<feature type="active site" evidence="4">
    <location>
        <position position="486"/>
    </location>
</feature>
<dbReference type="EMBL" id="CP001197">
    <property type="protein sequence ID" value="ACL09801.1"/>
    <property type="molecule type" value="Genomic_DNA"/>
</dbReference>
<dbReference type="CDD" id="cd01750">
    <property type="entry name" value="GATase1_CobQ"/>
    <property type="match status" value="1"/>
</dbReference>
<proteinExistence type="inferred from homology"/>
<dbReference type="HAMAP" id="MF_00028">
    <property type="entry name" value="CobQ"/>
    <property type="match status" value="1"/>
</dbReference>
<dbReference type="eggNOG" id="COG1492">
    <property type="taxonomic scope" value="Bacteria"/>
</dbReference>
<dbReference type="UniPathway" id="UPA00148"/>
<dbReference type="CDD" id="cd05389">
    <property type="entry name" value="CobQ_N"/>
    <property type="match status" value="1"/>
</dbReference>
<dbReference type="NCBIfam" id="TIGR00313">
    <property type="entry name" value="cobQ"/>
    <property type="match status" value="1"/>
</dbReference>
<dbReference type="NCBIfam" id="NF001989">
    <property type="entry name" value="PRK00784.1"/>
    <property type="match status" value="1"/>
</dbReference>
<dbReference type="SUPFAM" id="SSF52317">
    <property type="entry name" value="Class I glutamine amidotransferase-like"/>
    <property type="match status" value="1"/>
</dbReference>
<evidence type="ECO:0000256" key="1">
    <source>
        <dbReference type="ARBA" id="ARBA00004953"/>
    </source>
</evidence>
<reference evidence="7" key="1">
    <citation type="submission" date="2008-10" db="EMBL/GenBank/DDBJ databases">
        <title>Complete sequence of Desulfovibrio vulgaris str. 'Miyazaki F'.</title>
        <authorList>
            <person name="Lucas S."/>
            <person name="Copeland A."/>
            <person name="Lapidus A."/>
            <person name="Glavina del Rio T."/>
            <person name="Dalin E."/>
            <person name="Tice H."/>
            <person name="Bruce D."/>
            <person name="Goodwin L."/>
            <person name="Pitluck S."/>
            <person name="Sims D."/>
            <person name="Brettin T."/>
            <person name="Detter J.C."/>
            <person name="Han C."/>
            <person name="Larimer F."/>
            <person name="Land M."/>
            <person name="Hauser L."/>
            <person name="Kyrpides N."/>
            <person name="Mikhailova N."/>
            <person name="Hazen T.C."/>
            <person name="Richardson P."/>
        </authorList>
    </citation>
    <scope>NUCLEOTIDE SEQUENCE</scope>
    <source>
        <strain evidence="7">Miyazaki F</strain>
    </source>
</reference>
<dbReference type="KEGG" id="dvm:DvMF_2864"/>
<feature type="domain" description="CobB/CobQ-like glutamine amidotransferase" evidence="6">
    <location>
        <begin position="283"/>
        <end position="492"/>
    </location>
</feature>
<evidence type="ECO:0000259" key="5">
    <source>
        <dbReference type="Pfam" id="PF01656"/>
    </source>
</evidence>
<dbReference type="GO" id="GO:0015420">
    <property type="term" value="F:ABC-type vitamin B12 transporter activity"/>
    <property type="evidence" value="ECO:0007669"/>
    <property type="project" value="UniProtKB-UniRule"/>
</dbReference>
<dbReference type="InterPro" id="IPR011698">
    <property type="entry name" value="GATase_3"/>
</dbReference>
<evidence type="ECO:0000256" key="2">
    <source>
        <dbReference type="ARBA" id="ARBA00022573"/>
    </source>
</evidence>
<dbReference type="AlphaFoldDB" id="B8DRG4"/>
<dbReference type="InterPro" id="IPR033949">
    <property type="entry name" value="CobQ_GATase1"/>
</dbReference>
<dbReference type="InterPro" id="IPR047045">
    <property type="entry name" value="CobQ_N"/>
</dbReference>
<dbReference type="Pfam" id="PF01656">
    <property type="entry name" value="CbiA"/>
    <property type="match status" value="1"/>
</dbReference>
<evidence type="ECO:0000313" key="7">
    <source>
        <dbReference type="EMBL" id="ACL09801.1"/>
    </source>
</evidence>
<dbReference type="PROSITE" id="PS51274">
    <property type="entry name" value="GATASE_COBBQ"/>
    <property type="match status" value="1"/>
</dbReference>